<keyword evidence="3" id="KW-0238">DNA-binding</keyword>
<feature type="domain" description="Zn(2)-C6 fungal-type" evidence="7">
    <location>
        <begin position="9"/>
        <end position="40"/>
    </location>
</feature>
<dbReference type="PANTHER" id="PTHR31845:SF19">
    <property type="entry name" value="TRANSCRIPTION FACTOR DOMAIN-CONTAINING PROTEIN"/>
    <property type="match status" value="1"/>
</dbReference>
<dbReference type="PANTHER" id="PTHR31845">
    <property type="entry name" value="FINGER DOMAIN PROTEIN, PUTATIVE-RELATED"/>
    <property type="match status" value="1"/>
</dbReference>
<dbReference type="GO" id="GO:0000976">
    <property type="term" value="F:transcription cis-regulatory region binding"/>
    <property type="evidence" value="ECO:0007669"/>
    <property type="project" value="TreeGrafter"/>
</dbReference>
<dbReference type="InterPro" id="IPR051089">
    <property type="entry name" value="prtT"/>
</dbReference>
<dbReference type="PROSITE" id="PS00463">
    <property type="entry name" value="ZN2_CY6_FUNGAL_1"/>
    <property type="match status" value="1"/>
</dbReference>
<feature type="region of interest" description="Disordered" evidence="6">
    <location>
        <begin position="122"/>
        <end position="151"/>
    </location>
</feature>
<keyword evidence="2" id="KW-0805">Transcription regulation</keyword>
<keyword evidence="9" id="KW-1185">Reference proteome</keyword>
<organism evidence="8 9">
    <name type="scientific">Penicillium angulare</name>
    <dbReference type="NCBI Taxonomy" id="116970"/>
    <lineage>
        <taxon>Eukaryota</taxon>
        <taxon>Fungi</taxon>
        <taxon>Dikarya</taxon>
        <taxon>Ascomycota</taxon>
        <taxon>Pezizomycotina</taxon>
        <taxon>Eurotiomycetes</taxon>
        <taxon>Eurotiomycetidae</taxon>
        <taxon>Eurotiales</taxon>
        <taxon>Aspergillaceae</taxon>
        <taxon>Penicillium</taxon>
    </lineage>
</organism>
<dbReference type="GO" id="GO:0005634">
    <property type="term" value="C:nucleus"/>
    <property type="evidence" value="ECO:0007669"/>
    <property type="project" value="UniProtKB-SubCell"/>
</dbReference>
<feature type="region of interest" description="Disordered" evidence="6">
    <location>
        <begin position="42"/>
        <end position="70"/>
    </location>
</feature>
<evidence type="ECO:0000256" key="1">
    <source>
        <dbReference type="ARBA" id="ARBA00004123"/>
    </source>
</evidence>
<evidence type="ECO:0000313" key="8">
    <source>
        <dbReference type="EMBL" id="KAJ5097461.1"/>
    </source>
</evidence>
<evidence type="ECO:0000256" key="5">
    <source>
        <dbReference type="ARBA" id="ARBA00023242"/>
    </source>
</evidence>
<dbReference type="CDD" id="cd00067">
    <property type="entry name" value="GAL4"/>
    <property type="match status" value="1"/>
</dbReference>
<dbReference type="Pfam" id="PF00172">
    <property type="entry name" value="Zn_clus"/>
    <property type="match status" value="1"/>
</dbReference>
<proteinExistence type="predicted"/>
<dbReference type="InterPro" id="IPR001138">
    <property type="entry name" value="Zn2Cys6_DnaBD"/>
</dbReference>
<dbReference type="InterPro" id="IPR036864">
    <property type="entry name" value="Zn2-C6_fun-type_DNA-bd_sf"/>
</dbReference>
<dbReference type="GO" id="GO:0008270">
    <property type="term" value="F:zinc ion binding"/>
    <property type="evidence" value="ECO:0007669"/>
    <property type="project" value="InterPro"/>
</dbReference>
<sequence length="478" mass="52915">MYEQPSRRACDRCHELKLRCHRSDEEKCSRCLRAGSSCVFSPSNRGRRPAHHNLPSGPQISNRTTEKPSHVKIAPQMPHNTSMRDTDAQNKLKKLENIQLEITGTESLYTGDLHPQIISREDFTPSLNSSGAQLEPGSLAPYSSHVESSLSPTINNPDMTFLESFSDLSMPQALAREALTGFNISQFQSQQSNPSQGSGFHPKISPQTQFLQHFMKDLLELDIELIHHALEDPVLMDTASTNLEANNNNTSLSSTACAVDTTFNLTQRFIKILCRAGSHTPQFDTTQTQSSYCQPHISTTSSFSSRFQQFTAKPASQEVSGSSIIACSEKQEVALDQMSLLHALSTYMRLIDVYHTTFSQTTEKFGVALAYGSKIPLPSLQIGTFAMDNPVAHIKLVIQSALQLLDRLGDLVNNLTSPFFGGENAGIDLSQTPSPSIRYNEHNGIRAMMVTVRECENQLMQAAARLQNCCHEAQESHV</sequence>
<evidence type="ECO:0000256" key="6">
    <source>
        <dbReference type="SAM" id="MobiDB-lite"/>
    </source>
</evidence>
<dbReference type="AlphaFoldDB" id="A0A9W9FC19"/>
<reference evidence="8" key="1">
    <citation type="submission" date="2022-11" db="EMBL/GenBank/DDBJ databases">
        <authorList>
            <person name="Petersen C."/>
        </authorList>
    </citation>
    <scope>NUCLEOTIDE SEQUENCE</scope>
    <source>
        <strain evidence="8">IBT 30069</strain>
    </source>
</reference>
<accession>A0A9W9FC19</accession>
<comment type="subcellular location">
    <subcellularLocation>
        <location evidence="1">Nucleus</location>
    </subcellularLocation>
</comment>
<evidence type="ECO:0000313" key="9">
    <source>
        <dbReference type="Proteomes" id="UP001149165"/>
    </source>
</evidence>
<dbReference type="OrthoDB" id="4330117at2759"/>
<keyword evidence="4" id="KW-0804">Transcription</keyword>
<evidence type="ECO:0000256" key="2">
    <source>
        <dbReference type="ARBA" id="ARBA00023015"/>
    </source>
</evidence>
<reference evidence="8" key="2">
    <citation type="journal article" date="2023" name="IMA Fungus">
        <title>Comparative genomic study of the Penicillium genus elucidates a diverse pangenome and 15 lateral gene transfer events.</title>
        <authorList>
            <person name="Petersen C."/>
            <person name="Sorensen T."/>
            <person name="Nielsen M.R."/>
            <person name="Sondergaard T.E."/>
            <person name="Sorensen J.L."/>
            <person name="Fitzpatrick D.A."/>
            <person name="Frisvad J.C."/>
            <person name="Nielsen K.L."/>
        </authorList>
    </citation>
    <scope>NUCLEOTIDE SEQUENCE</scope>
    <source>
        <strain evidence="8">IBT 30069</strain>
    </source>
</reference>
<comment type="caution">
    <text evidence="8">The sequence shown here is derived from an EMBL/GenBank/DDBJ whole genome shotgun (WGS) entry which is preliminary data.</text>
</comment>
<dbReference type="Proteomes" id="UP001149165">
    <property type="component" value="Unassembled WGS sequence"/>
</dbReference>
<dbReference type="SUPFAM" id="SSF57701">
    <property type="entry name" value="Zn2/Cys6 DNA-binding domain"/>
    <property type="match status" value="1"/>
</dbReference>
<evidence type="ECO:0000256" key="4">
    <source>
        <dbReference type="ARBA" id="ARBA00023163"/>
    </source>
</evidence>
<protein>
    <recommendedName>
        <fullName evidence="7">Zn(2)-C6 fungal-type domain-containing protein</fullName>
    </recommendedName>
</protein>
<gene>
    <name evidence="8" type="ORF">N7456_008182</name>
</gene>
<dbReference type="EMBL" id="JAPQKH010000005">
    <property type="protein sequence ID" value="KAJ5097461.1"/>
    <property type="molecule type" value="Genomic_DNA"/>
</dbReference>
<keyword evidence="5" id="KW-0539">Nucleus</keyword>
<dbReference type="Gene3D" id="4.10.240.10">
    <property type="entry name" value="Zn(2)-C6 fungal-type DNA-binding domain"/>
    <property type="match status" value="1"/>
</dbReference>
<dbReference type="PROSITE" id="PS50048">
    <property type="entry name" value="ZN2_CY6_FUNGAL_2"/>
    <property type="match status" value="1"/>
</dbReference>
<evidence type="ECO:0000256" key="3">
    <source>
        <dbReference type="ARBA" id="ARBA00023125"/>
    </source>
</evidence>
<evidence type="ECO:0000259" key="7">
    <source>
        <dbReference type="PROSITE" id="PS50048"/>
    </source>
</evidence>
<name>A0A9W9FC19_9EURO</name>
<dbReference type="SMART" id="SM00066">
    <property type="entry name" value="GAL4"/>
    <property type="match status" value="1"/>
</dbReference>
<dbReference type="GO" id="GO:0000981">
    <property type="term" value="F:DNA-binding transcription factor activity, RNA polymerase II-specific"/>
    <property type="evidence" value="ECO:0007669"/>
    <property type="project" value="InterPro"/>
</dbReference>